<sequence>MSEVNAFIDWYDQKDAGTGPAKYAFKKVWNKGPFSKRTEYVIFDKILTFNVDEYTAVEG</sequence>
<reference evidence="1 2" key="1">
    <citation type="submission" date="2014-08" db="EMBL/GenBank/DDBJ databases">
        <title>Comparative genomics of the Paenibacillus odorifer group.</title>
        <authorList>
            <person name="den Bakker H.C."/>
            <person name="Tsai Y.-C."/>
            <person name="Martin N."/>
            <person name="Korlach J."/>
            <person name="Wiedmann M."/>
        </authorList>
    </citation>
    <scope>NUCLEOTIDE SEQUENCE [LARGE SCALE GENOMIC DNA]</scope>
    <source>
        <strain evidence="1 2">DSM 15220</strain>
    </source>
</reference>
<dbReference type="Proteomes" id="UP000029500">
    <property type="component" value="Chromosome"/>
</dbReference>
<organism evidence="1 2">
    <name type="scientific">Paenibacillus graminis</name>
    <dbReference type="NCBI Taxonomy" id="189425"/>
    <lineage>
        <taxon>Bacteria</taxon>
        <taxon>Bacillati</taxon>
        <taxon>Bacillota</taxon>
        <taxon>Bacilli</taxon>
        <taxon>Bacillales</taxon>
        <taxon>Paenibacillaceae</taxon>
        <taxon>Paenibacillus</taxon>
    </lineage>
</organism>
<evidence type="ECO:0000313" key="1">
    <source>
        <dbReference type="EMBL" id="AIQ68690.1"/>
    </source>
</evidence>
<accession>A0A089M8K4</accession>
<gene>
    <name evidence="1" type="ORF">PGRAT_14485</name>
</gene>
<proteinExistence type="predicted"/>
<dbReference type="AlphaFoldDB" id="A0A089M8K4"/>
<keyword evidence="2" id="KW-1185">Reference proteome</keyword>
<dbReference type="KEGG" id="pgm:PGRAT_14485"/>
<dbReference type="HOGENOM" id="CLU_203232_0_0_9"/>
<protein>
    <submittedName>
        <fullName evidence="1">Galactose oxidase</fullName>
    </submittedName>
</protein>
<name>A0A089M8K4_9BACL</name>
<dbReference type="EMBL" id="CP009287">
    <property type="protein sequence ID" value="AIQ68690.1"/>
    <property type="molecule type" value="Genomic_DNA"/>
</dbReference>
<evidence type="ECO:0000313" key="2">
    <source>
        <dbReference type="Proteomes" id="UP000029500"/>
    </source>
</evidence>